<reference evidence="1" key="1">
    <citation type="submission" date="2017-05" db="UniProtKB">
        <authorList>
            <consortium name="EnsemblMetazoa"/>
        </authorList>
    </citation>
    <scope>IDENTIFICATION</scope>
</reference>
<protein>
    <submittedName>
        <fullName evidence="1">Uncharacterized protein</fullName>
    </submittedName>
</protein>
<proteinExistence type="predicted"/>
<organism evidence="1">
    <name type="scientific">Amphimedon queenslandica</name>
    <name type="common">Sponge</name>
    <dbReference type="NCBI Taxonomy" id="400682"/>
    <lineage>
        <taxon>Eukaryota</taxon>
        <taxon>Metazoa</taxon>
        <taxon>Porifera</taxon>
        <taxon>Demospongiae</taxon>
        <taxon>Heteroscleromorpha</taxon>
        <taxon>Haplosclerida</taxon>
        <taxon>Niphatidae</taxon>
        <taxon>Amphimedon</taxon>
    </lineage>
</organism>
<dbReference type="InParanoid" id="A0A1X7SGX9"/>
<evidence type="ECO:0000313" key="1">
    <source>
        <dbReference type="EnsemblMetazoa" id="Aqu2.1.01345_001"/>
    </source>
</evidence>
<name>A0A1X7SGX9_AMPQE</name>
<sequence>PTNNLHHLNVKDQFLSSAVILKHHSFLLLLLQ</sequence>
<dbReference type="EnsemblMetazoa" id="Aqu2.1.01345_001">
    <property type="protein sequence ID" value="Aqu2.1.01345_001"/>
    <property type="gene ID" value="Aqu2.1.01345"/>
</dbReference>
<accession>A0A1X7SGX9</accession>
<dbReference type="AlphaFoldDB" id="A0A1X7SGX9"/>